<dbReference type="InterPro" id="IPR019660">
    <property type="entry name" value="Put_sensory_transdc_reg_YbjN"/>
</dbReference>
<accession>A0ABX5HA04</accession>
<gene>
    <name evidence="1" type="ORF">C7B09_25980</name>
</gene>
<reference evidence="1 2" key="1">
    <citation type="submission" date="2018-03" db="EMBL/GenBank/DDBJ databases">
        <title>Whole Genome Sequencing of Escherichia coli isolates from wildlife.</title>
        <authorList>
            <person name="Whitehouse C.A."/>
            <person name="Lacher D.W."/>
            <person name="Mammel M.K."/>
            <person name="Barnaba T."/>
            <person name="Lorch J.M."/>
        </authorList>
    </citation>
    <scope>NUCLEOTIDE SEQUENCE [LARGE SCALE GENOMIC DNA]</scope>
    <source>
        <strain evidence="1 2">20507-2</strain>
    </source>
</reference>
<dbReference type="EMBL" id="PYQT01000106">
    <property type="protein sequence ID" value="PSY34148.1"/>
    <property type="molecule type" value="Genomic_DNA"/>
</dbReference>
<protein>
    <submittedName>
        <fullName evidence="1">YbjN domain-containing protein</fullName>
    </submittedName>
</protein>
<dbReference type="Proteomes" id="UP000240382">
    <property type="component" value="Unassembled WGS sequence"/>
</dbReference>
<keyword evidence="2" id="KW-1185">Reference proteome</keyword>
<comment type="caution">
    <text evidence="1">The sequence shown here is derived from an EMBL/GenBank/DDBJ whole genome shotgun (WGS) entry which is preliminary data.</text>
</comment>
<dbReference type="PROSITE" id="PS51257">
    <property type="entry name" value="PROKAR_LIPOPROTEIN"/>
    <property type="match status" value="1"/>
</dbReference>
<name>A0ABX5HA04_ESCAL</name>
<evidence type="ECO:0000313" key="2">
    <source>
        <dbReference type="Proteomes" id="UP000240382"/>
    </source>
</evidence>
<evidence type="ECO:0000313" key="1">
    <source>
        <dbReference type="EMBL" id="PSY34148.1"/>
    </source>
</evidence>
<organism evidence="1 2">
    <name type="scientific">Escherichia albertii</name>
    <dbReference type="NCBI Taxonomy" id="208962"/>
    <lineage>
        <taxon>Bacteria</taxon>
        <taxon>Pseudomonadati</taxon>
        <taxon>Pseudomonadota</taxon>
        <taxon>Gammaproteobacteria</taxon>
        <taxon>Enterobacterales</taxon>
        <taxon>Enterobacteriaceae</taxon>
        <taxon>Escherichia</taxon>
    </lineage>
</organism>
<sequence>MRSIFYFLLLFVLVGCSSGSFEGKKDRVRYSLSELYDLVGDNGYNIKEKREHSIVFETEKGEGVNLYLMPDGDLLLVFSIKSEHSNIEVMNKWNKSKRLSRGYIDDEGDPVVESDLIMSRGMTKENVSEFINVFTKETIPAFINEYDG</sequence>
<proteinExistence type="predicted"/>
<dbReference type="RefSeq" id="WP_059252155.1">
    <property type="nucleotide sequence ID" value="NZ_BBVM01000089.1"/>
</dbReference>
<dbReference type="Pfam" id="PF10722">
    <property type="entry name" value="YbjN"/>
    <property type="match status" value="1"/>
</dbReference>